<dbReference type="GO" id="GO:0046872">
    <property type="term" value="F:metal ion binding"/>
    <property type="evidence" value="ECO:0007669"/>
    <property type="project" value="UniProtKB-KW"/>
</dbReference>
<protein>
    <submittedName>
        <fullName evidence="9">Twitching motility protein PilT</fullName>
    </submittedName>
</protein>
<evidence type="ECO:0000256" key="4">
    <source>
        <dbReference type="ARBA" id="ARBA00022723"/>
    </source>
</evidence>
<evidence type="ECO:0000256" key="5">
    <source>
        <dbReference type="ARBA" id="ARBA00022801"/>
    </source>
</evidence>
<dbReference type="OrthoDB" id="9796690at2"/>
<evidence type="ECO:0000313" key="10">
    <source>
        <dbReference type="Proteomes" id="UP000179145"/>
    </source>
</evidence>
<organism evidence="9 10">
    <name type="scientific">Kozakia baliensis</name>
    <dbReference type="NCBI Taxonomy" id="153496"/>
    <lineage>
        <taxon>Bacteria</taxon>
        <taxon>Pseudomonadati</taxon>
        <taxon>Pseudomonadota</taxon>
        <taxon>Alphaproteobacteria</taxon>
        <taxon>Acetobacterales</taxon>
        <taxon>Acetobacteraceae</taxon>
        <taxon>Kozakia</taxon>
    </lineage>
</organism>
<keyword evidence="9" id="KW-0614">Plasmid</keyword>
<evidence type="ECO:0000256" key="1">
    <source>
        <dbReference type="ARBA" id="ARBA00001946"/>
    </source>
</evidence>
<keyword evidence="4" id="KW-0479">Metal-binding</keyword>
<dbReference type="KEGG" id="kba:A0U89_14145"/>
<dbReference type="Gene3D" id="3.40.50.1010">
    <property type="entry name" value="5'-nuclease"/>
    <property type="match status" value="1"/>
</dbReference>
<keyword evidence="6" id="KW-0460">Magnesium</keyword>
<proteinExistence type="inferred from homology"/>
<accession>A0A1D8UXU0</accession>
<evidence type="ECO:0000313" key="9">
    <source>
        <dbReference type="EMBL" id="AOX18450.1"/>
    </source>
</evidence>
<dbReference type="SUPFAM" id="SSF88723">
    <property type="entry name" value="PIN domain-like"/>
    <property type="match status" value="1"/>
</dbReference>
<evidence type="ECO:0000256" key="6">
    <source>
        <dbReference type="ARBA" id="ARBA00022842"/>
    </source>
</evidence>
<dbReference type="Proteomes" id="UP000179145">
    <property type="component" value="Plasmid pKB14400_1"/>
</dbReference>
<sequence>MMRYLLDTNILSNFTKASPSERLVAWMAEQNDEDLYIASFTVAELWRGILEMPSGKRRHALEAWFIGAQGPQTLFAGRILPFDYKAGLIWAELMAAGSMSGRSRSSLDMIIAAIGKSNDCVVVTDNVRDFSGIDVINPIRGVN</sequence>
<keyword evidence="10" id="KW-1185">Reference proteome</keyword>
<evidence type="ECO:0000256" key="2">
    <source>
        <dbReference type="ARBA" id="ARBA00022649"/>
    </source>
</evidence>
<keyword evidence="5" id="KW-0378">Hydrolase</keyword>
<keyword evidence="3" id="KW-0540">Nuclease</keyword>
<dbReference type="PANTHER" id="PTHR33653:SF1">
    <property type="entry name" value="RIBONUCLEASE VAPC2"/>
    <property type="match status" value="1"/>
</dbReference>
<dbReference type="InterPro" id="IPR029060">
    <property type="entry name" value="PIN-like_dom_sf"/>
</dbReference>
<dbReference type="InterPro" id="IPR050556">
    <property type="entry name" value="Type_II_TA_system_RNase"/>
</dbReference>
<dbReference type="GO" id="GO:0004518">
    <property type="term" value="F:nuclease activity"/>
    <property type="evidence" value="ECO:0007669"/>
    <property type="project" value="UniProtKB-KW"/>
</dbReference>
<dbReference type="AlphaFoldDB" id="A0A1D8UXU0"/>
<keyword evidence="2" id="KW-1277">Toxin-antitoxin system</keyword>
<name>A0A1D8UXU0_9PROT</name>
<geneLocation type="plasmid" evidence="10">
    <name>pkb14400_1</name>
</geneLocation>
<dbReference type="EMBL" id="CP014675">
    <property type="protein sequence ID" value="AOX18450.1"/>
    <property type="molecule type" value="Genomic_DNA"/>
</dbReference>
<comment type="cofactor">
    <cofactor evidence="1">
        <name>Mg(2+)</name>
        <dbReference type="ChEBI" id="CHEBI:18420"/>
    </cofactor>
</comment>
<evidence type="ECO:0000256" key="3">
    <source>
        <dbReference type="ARBA" id="ARBA00022722"/>
    </source>
</evidence>
<gene>
    <name evidence="9" type="ORF">A0U89_14145</name>
</gene>
<reference evidence="9 10" key="1">
    <citation type="journal article" date="2016" name="Microb. Cell Fact.">
        <title>Dissection of exopolysaccharide biosynthesis in Kozakia baliensis.</title>
        <authorList>
            <person name="Brandt J.U."/>
            <person name="Jakob F."/>
            <person name="Behr J."/>
            <person name="Geissler A.J."/>
            <person name="Vogel R.F."/>
        </authorList>
    </citation>
    <scope>NUCLEOTIDE SEQUENCE [LARGE SCALE GENOMIC DNA]</scope>
    <source>
        <strain evidence="9 10">DSM 14400</strain>
        <plasmid evidence="10">Plasmid pkb14400_1</plasmid>
    </source>
</reference>
<comment type="similarity">
    <text evidence="7">Belongs to the PINc/VapC protein family.</text>
</comment>
<evidence type="ECO:0000256" key="7">
    <source>
        <dbReference type="ARBA" id="ARBA00038093"/>
    </source>
</evidence>
<feature type="domain" description="PIN" evidence="8">
    <location>
        <begin position="4"/>
        <end position="131"/>
    </location>
</feature>
<dbReference type="InterPro" id="IPR002716">
    <property type="entry name" value="PIN_dom"/>
</dbReference>
<dbReference type="GO" id="GO:0016787">
    <property type="term" value="F:hydrolase activity"/>
    <property type="evidence" value="ECO:0007669"/>
    <property type="project" value="UniProtKB-KW"/>
</dbReference>
<dbReference type="Pfam" id="PF01850">
    <property type="entry name" value="PIN"/>
    <property type="match status" value="1"/>
</dbReference>
<evidence type="ECO:0000259" key="8">
    <source>
        <dbReference type="Pfam" id="PF01850"/>
    </source>
</evidence>
<dbReference type="PANTHER" id="PTHR33653">
    <property type="entry name" value="RIBONUCLEASE VAPC2"/>
    <property type="match status" value="1"/>
</dbReference>